<evidence type="ECO:0000313" key="2">
    <source>
        <dbReference type="EMBL" id="STU54169.1"/>
    </source>
</evidence>
<dbReference type="AlphaFoldDB" id="A0A378B009"/>
<reference evidence="1 4" key="1">
    <citation type="submission" date="2016-04" db="EMBL/GenBank/DDBJ databases">
        <authorList>
            <consortium name="Pathogen Informatics"/>
        </authorList>
    </citation>
    <scope>NUCLEOTIDE SEQUENCE [LARGE SCALE GENOMIC DNA]</scope>
    <source>
        <strain evidence="1">K480</strain>
        <strain evidence="4">k480</strain>
    </source>
</reference>
<dbReference type="Proteomes" id="UP000254387">
    <property type="component" value="Unassembled WGS sequence"/>
</dbReference>
<protein>
    <recommendedName>
        <fullName evidence="7">Multidrug ABC transporter ATPase</fullName>
    </recommendedName>
</protein>
<evidence type="ECO:0000313" key="6">
    <source>
        <dbReference type="Proteomes" id="UP000254387"/>
    </source>
</evidence>
<dbReference type="EMBL" id="UGLU01000001">
    <property type="protein sequence ID" value="STU54169.1"/>
    <property type="molecule type" value="Genomic_DNA"/>
</dbReference>
<dbReference type="Proteomes" id="UP000077826">
    <property type="component" value="Unassembled WGS sequence"/>
</dbReference>
<gene>
    <name evidence="2" type="ORF">NCTC5051_05284</name>
    <name evidence="3" type="ORF">NCTC5053_03249</name>
    <name evidence="1" type="ORF">SAMEA2273558_04648</name>
</gene>
<organism evidence="3 6">
    <name type="scientific">Klebsiella pneumoniae</name>
    <dbReference type="NCBI Taxonomy" id="573"/>
    <lineage>
        <taxon>Bacteria</taxon>
        <taxon>Pseudomonadati</taxon>
        <taxon>Pseudomonadota</taxon>
        <taxon>Gammaproteobacteria</taxon>
        <taxon>Enterobacterales</taxon>
        <taxon>Enterobacteriaceae</taxon>
        <taxon>Klebsiella/Raoultella group</taxon>
        <taxon>Klebsiella</taxon>
        <taxon>Klebsiella pneumoniae complex</taxon>
    </lineage>
</organism>
<evidence type="ECO:0000313" key="3">
    <source>
        <dbReference type="EMBL" id="STV26100.1"/>
    </source>
</evidence>
<evidence type="ECO:0000313" key="4">
    <source>
        <dbReference type="Proteomes" id="UP000077826"/>
    </source>
</evidence>
<reference evidence="5 6" key="2">
    <citation type="submission" date="2018-06" db="EMBL/GenBank/DDBJ databases">
        <authorList>
            <consortium name="Pathogen Informatics"/>
            <person name="Doyle S."/>
        </authorList>
    </citation>
    <scope>NUCLEOTIDE SEQUENCE [LARGE SCALE GENOMIC DNA]</scope>
    <source>
        <strain evidence="2 5">NCTC5051</strain>
        <strain evidence="3 6">NCTC5053</strain>
    </source>
</reference>
<name>A0A378B009_KLEPN</name>
<evidence type="ECO:0008006" key="7">
    <source>
        <dbReference type="Google" id="ProtNLM"/>
    </source>
</evidence>
<dbReference type="RefSeq" id="WP_047049912.1">
    <property type="nucleotide sequence ID" value="NZ_BPUG01000015.1"/>
</dbReference>
<dbReference type="Proteomes" id="UP000254141">
    <property type="component" value="Unassembled WGS sequence"/>
</dbReference>
<dbReference type="EMBL" id="UGMN01000004">
    <property type="protein sequence ID" value="STV26100.1"/>
    <property type="molecule type" value="Genomic_DNA"/>
</dbReference>
<accession>A0A378B009</accession>
<evidence type="ECO:0000313" key="1">
    <source>
        <dbReference type="EMBL" id="SAT68206.1"/>
    </source>
</evidence>
<proteinExistence type="predicted"/>
<dbReference type="EMBL" id="FLDK01000013">
    <property type="protein sequence ID" value="SAT68206.1"/>
    <property type="molecule type" value="Genomic_DNA"/>
</dbReference>
<evidence type="ECO:0000313" key="5">
    <source>
        <dbReference type="Proteomes" id="UP000254141"/>
    </source>
</evidence>
<sequence>MSFAFGLSLSGAMFSSKERLTKALKDNKNSYTISRDGYVSLDLNKKEVVDAITRQIEKLGDIKEESGKKGE</sequence>